<gene>
    <name evidence="6" type="ORF">Ahy_B06g080158</name>
</gene>
<evidence type="ECO:0000256" key="2">
    <source>
        <dbReference type="ARBA" id="ARBA00022771"/>
    </source>
</evidence>
<organism evidence="6 7">
    <name type="scientific">Arachis hypogaea</name>
    <name type="common">Peanut</name>
    <dbReference type="NCBI Taxonomy" id="3818"/>
    <lineage>
        <taxon>Eukaryota</taxon>
        <taxon>Viridiplantae</taxon>
        <taxon>Streptophyta</taxon>
        <taxon>Embryophyta</taxon>
        <taxon>Tracheophyta</taxon>
        <taxon>Spermatophyta</taxon>
        <taxon>Magnoliopsida</taxon>
        <taxon>eudicotyledons</taxon>
        <taxon>Gunneridae</taxon>
        <taxon>Pentapetalae</taxon>
        <taxon>rosids</taxon>
        <taxon>fabids</taxon>
        <taxon>Fabales</taxon>
        <taxon>Fabaceae</taxon>
        <taxon>Papilionoideae</taxon>
        <taxon>50 kb inversion clade</taxon>
        <taxon>dalbergioids sensu lato</taxon>
        <taxon>Dalbergieae</taxon>
        <taxon>Pterocarpus clade</taxon>
        <taxon>Arachis</taxon>
    </lineage>
</organism>
<keyword evidence="1" id="KW-0479">Metal-binding</keyword>
<evidence type="ECO:0000256" key="1">
    <source>
        <dbReference type="ARBA" id="ARBA00022723"/>
    </source>
</evidence>
<proteinExistence type="predicted"/>
<keyword evidence="3" id="KW-0862">Zinc</keyword>
<evidence type="ECO:0000256" key="4">
    <source>
        <dbReference type="PROSITE-ProRule" id="PRU01343"/>
    </source>
</evidence>
<dbReference type="EMBL" id="SDMP01000016">
    <property type="protein sequence ID" value="RYR01294.1"/>
    <property type="molecule type" value="Genomic_DNA"/>
</dbReference>
<protein>
    <recommendedName>
        <fullName evidence="5">GRF-type domain-containing protein</fullName>
    </recommendedName>
</protein>
<evidence type="ECO:0000259" key="5">
    <source>
        <dbReference type="PROSITE" id="PS51999"/>
    </source>
</evidence>
<dbReference type="InterPro" id="IPR010666">
    <property type="entry name" value="Znf_GRF"/>
</dbReference>
<evidence type="ECO:0000313" key="7">
    <source>
        <dbReference type="Proteomes" id="UP000289738"/>
    </source>
</evidence>
<comment type="caution">
    <text evidence="6">The sequence shown here is derived from an EMBL/GenBank/DDBJ whole genome shotgun (WGS) entry which is preliminary data.</text>
</comment>
<sequence>MAANGVSTTSRRSHRGVREEDFASSSDPYVLYDGDLKDDVARRCFCGVYAIMYMSRTIRNPNRVFLGCPFYKGNQPHCKFFLWVDEHLAGIGHSGCVLDKRPLVEKESEVVEEDEGFHHRIAILEEKVTVLEKKKTP</sequence>
<accession>A0A444YHB9</accession>
<dbReference type="GO" id="GO:0008270">
    <property type="term" value="F:zinc ion binding"/>
    <property type="evidence" value="ECO:0007669"/>
    <property type="project" value="UniProtKB-KW"/>
</dbReference>
<keyword evidence="7" id="KW-1185">Reference proteome</keyword>
<evidence type="ECO:0000256" key="3">
    <source>
        <dbReference type="ARBA" id="ARBA00022833"/>
    </source>
</evidence>
<dbReference type="PANTHER" id="PTHR33248">
    <property type="entry name" value="ZINC ION-BINDING PROTEIN"/>
    <property type="match status" value="1"/>
</dbReference>
<dbReference type="AlphaFoldDB" id="A0A444YHB9"/>
<name>A0A444YHB9_ARAHY</name>
<keyword evidence="2 4" id="KW-0863">Zinc-finger</keyword>
<evidence type="ECO:0000313" key="6">
    <source>
        <dbReference type="EMBL" id="RYR01294.1"/>
    </source>
</evidence>
<dbReference type="PROSITE" id="PS51999">
    <property type="entry name" value="ZF_GRF"/>
    <property type="match status" value="1"/>
</dbReference>
<reference evidence="6 7" key="1">
    <citation type="submission" date="2019-01" db="EMBL/GenBank/DDBJ databases">
        <title>Sequencing of cultivated peanut Arachis hypogaea provides insights into genome evolution and oil improvement.</title>
        <authorList>
            <person name="Chen X."/>
        </authorList>
    </citation>
    <scope>NUCLEOTIDE SEQUENCE [LARGE SCALE GENOMIC DNA]</scope>
    <source>
        <strain evidence="7">cv. Fuhuasheng</strain>
        <tissue evidence="6">Leaves</tissue>
    </source>
</reference>
<feature type="domain" description="GRF-type" evidence="5">
    <location>
        <begin position="44"/>
        <end position="87"/>
    </location>
</feature>
<dbReference type="Proteomes" id="UP000289738">
    <property type="component" value="Chromosome B06"/>
</dbReference>